<evidence type="ECO:0000313" key="2">
    <source>
        <dbReference type="Proteomes" id="UP000074382"/>
    </source>
</evidence>
<dbReference type="RefSeq" id="WP_068753658.1">
    <property type="nucleotide sequence ID" value="NZ_KQ950180.1"/>
</dbReference>
<comment type="caution">
    <text evidence="1">The sequence shown here is derived from an EMBL/GenBank/DDBJ whole genome shotgun (WGS) entry which is preliminary data.</text>
</comment>
<reference evidence="2" key="1">
    <citation type="journal article" date="2017" name="Acta Aliment.">
        <title>Plant polysaccharide degrading enzyme system of Thermpbifida cellulosilytica TB100 revealed by de novo genome project data.</title>
        <authorList>
            <person name="Toth A."/>
            <person name="Baka E."/>
            <person name="Luzics S."/>
            <person name="Bata-Vidacs I."/>
            <person name="Nagy I."/>
            <person name="Balint B."/>
            <person name="Herceg R."/>
            <person name="Olasz F."/>
            <person name="Wilk T."/>
            <person name="Nagy T."/>
            <person name="Kriszt B."/>
            <person name="Nagy I."/>
            <person name="Kukolya J."/>
        </authorList>
    </citation>
    <scope>NUCLEOTIDE SEQUENCE [LARGE SCALE GENOMIC DNA]</scope>
    <source>
        <strain evidence="2">TB100</strain>
    </source>
</reference>
<dbReference type="AlphaFoldDB" id="A0A147KLQ0"/>
<dbReference type="OrthoDB" id="4678575at2"/>
<accession>A0A147KLQ0</accession>
<dbReference type="Proteomes" id="UP000074382">
    <property type="component" value="Unassembled WGS sequence"/>
</dbReference>
<dbReference type="EMBL" id="LGEM01000012">
    <property type="protein sequence ID" value="KUP98244.1"/>
    <property type="molecule type" value="Genomic_DNA"/>
</dbReference>
<gene>
    <name evidence="1" type="ORF">AC529_02025</name>
</gene>
<protein>
    <submittedName>
        <fullName evidence="1">Uncharacterized protein</fullName>
    </submittedName>
</protein>
<keyword evidence="2" id="KW-1185">Reference proteome</keyword>
<evidence type="ECO:0000313" key="1">
    <source>
        <dbReference type="EMBL" id="KUP98244.1"/>
    </source>
</evidence>
<sequence>MRSWTGWVDSAASPGERLQLVGWSGWAGRARDHGQAERWLWVQADRAVRAFGLDDSLSRRIVAEWVRVRDALGQQR</sequence>
<proteinExistence type="predicted"/>
<organism evidence="1 2">
    <name type="scientific">Thermobifida cellulosilytica TB100</name>
    <dbReference type="NCBI Taxonomy" id="665004"/>
    <lineage>
        <taxon>Bacteria</taxon>
        <taxon>Bacillati</taxon>
        <taxon>Actinomycetota</taxon>
        <taxon>Actinomycetes</taxon>
        <taxon>Streptosporangiales</taxon>
        <taxon>Nocardiopsidaceae</taxon>
        <taxon>Thermobifida</taxon>
    </lineage>
</organism>
<name>A0A147KLQ0_THECS</name>